<comment type="caution">
    <text evidence="3">The sequence shown here is derived from an EMBL/GenBank/DDBJ whole genome shotgun (WGS) entry which is preliminary data.</text>
</comment>
<dbReference type="AlphaFoldDB" id="A0ABD6FLM9"/>
<keyword evidence="2" id="KW-0472">Membrane</keyword>
<sequence length="342" mass="36777">MSKERERDGLRPAQVVAGALAAITAAFIGAQIGVYGTVIGAGLLSLGTTIGSELYLRSLERTKEAAKRTKHAALAKVAGRVYVRGRDDERTQALPEQRRWGQDGTRVMPARHEDERTRVLARQQGAAQDGTKVLPAQQQWAHDSTRVMRPGQSADPDPTRRMGAQGDVVDPDAPTVYLPRVSDDTTDADEADETSKPRRRVRWGVVIGGSVAAFVLGMAVITGIEMLTGNTLSGEQGRTITNVLGGQPDGDDQQERPAPQKTEESGTPEAPPEQDESTEDEQEPQSPEVPQNPQQPQPPATSEPPASSAPAPPSTPQEQPEEELPPQQGQNERPAQQQPPAE</sequence>
<protein>
    <submittedName>
        <fullName evidence="3">Uncharacterized protein</fullName>
    </submittedName>
</protein>
<evidence type="ECO:0000313" key="3">
    <source>
        <dbReference type="EMBL" id="MFO7194241.1"/>
    </source>
</evidence>
<evidence type="ECO:0000313" key="4">
    <source>
        <dbReference type="Proteomes" id="UP000249324"/>
    </source>
</evidence>
<dbReference type="EMBL" id="QGUI02000396">
    <property type="protein sequence ID" value="MFO7194241.1"/>
    <property type="molecule type" value="Genomic_DNA"/>
</dbReference>
<organism evidence="3 4">
    <name type="scientific">Thermocrispum agreste</name>
    <dbReference type="NCBI Taxonomy" id="37925"/>
    <lineage>
        <taxon>Bacteria</taxon>
        <taxon>Bacillati</taxon>
        <taxon>Actinomycetota</taxon>
        <taxon>Actinomycetes</taxon>
        <taxon>Pseudonocardiales</taxon>
        <taxon>Pseudonocardiaceae</taxon>
        <taxon>Thermocrispum</taxon>
    </lineage>
</organism>
<feature type="transmembrane region" description="Helical" evidence="2">
    <location>
        <begin position="12"/>
        <end position="32"/>
    </location>
</feature>
<feature type="compositionally biased region" description="Acidic residues" evidence="1">
    <location>
        <begin position="272"/>
        <end position="283"/>
    </location>
</feature>
<accession>A0ABD6FLM9</accession>
<feature type="region of interest" description="Disordered" evidence="1">
    <location>
        <begin position="142"/>
        <end position="197"/>
    </location>
</feature>
<name>A0ABD6FLM9_9PSEU</name>
<feature type="compositionally biased region" description="Polar residues" evidence="1">
    <location>
        <begin position="329"/>
        <end position="342"/>
    </location>
</feature>
<reference evidence="3 4" key="1">
    <citation type="journal article" date="2021" name="BMC Genomics">
        <title>Genome-resolved metagenome and metatranscriptome analyses of thermophilic composting reveal key bacterial players and their metabolic interactions.</title>
        <authorList>
            <person name="Braga L.P.P."/>
            <person name="Pereira R.V."/>
            <person name="Martins L.F."/>
            <person name="Moura L.M.S."/>
            <person name="Sanchez F.B."/>
            <person name="Patane J.S.L."/>
            <person name="da Silva A.M."/>
            <person name="Setubal J.C."/>
        </authorList>
    </citation>
    <scope>NUCLEOTIDE SEQUENCE [LARGE SCALE GENOMIC DNA]</scope>
    <source>
        <strain evidence="3">ZC4RG45</strain>
    </source>
</reference>
<gene>
    <name evidence="3" type="ORF">DIU77_018530</name>
</gene>
<feature type="compositionally biased region" description="Pro residues" evidence="1">
    <location>
        <begin position="293"/>
        <end position="302"/>
    </location>
</feature>
<keyword evidence="2" id="KW-0812">Transmembrane</keyword>
<evidence type="ECO:0000256" key="2">
    <source>
        <dbReference type="SAM" id="Phobius"/>
    </source>
</evidence>
<evidence type="ECO:0000256" key="1">
    <source>
        <dbReference type="SAM" id="MobiDB-lite"/>
    </source>
</evidence>
<keyword evidence="2" id="KW-1133">Transmembrane helix</keyword>
<feature type="transmembrane region" description="Helical" evidence="2">
    <location>
        <begin position="203"/>
        <end position="224"/>
    </location>
</feature>
<feature type="transmembrane region" description="Helical" evidence="2">
    <location>
        <begin position="38"/>
        <end position="56"/>
    </location>
</feature>
<feature type="region of interest" description="Disordered" evidence="1">
    <location>
        <begin position="238"/>
        <end position="342"/>
    </location>
</feature>
<dbReference type="Proteomes" id="UP000249324">
    <property type="component" value="Unassembled WGS sequence"/>
</dbReference>
<proteinExistence type="predicted"/>